<dbReference type="PANTHER" id="PTHR11927">
    <property type="entry name" value="GALACTOSIDE 2-L-FUCOSYLTRANSFERASE"/>
    <property type="match status" value="1"/>
</dbReference>
<proteinExistence type="predicted"/>
<keyword evidence="1" id="KW-0328">Glycosyltransferase</keyword>
<dbReference type="RefSeq" id="WP_004372410.1">
    <property type="nucleotide sequence ID" value="NZ_GG703884.1"/>
</dbReference>
<organism evidence="3 4">
    <name type="scientific">Segatella oris F0302</name>
    <dbReference type="NCBI Taxonomy" id="649760"/>
    <lineage>
        <taxon>Bacteria</taxon>
        <taxon>Pseudomonadati</taxon>
        <taxon>Bacteroidota</taxon>
        <taxon>Bacteroidia</taxon>
        <taxon>Bacteroidales</taxon>
        <taxon>Prevotellaceae</taxon>
        <taxon>Segatella</taxon>
    </lineage>
</organism>
<sequence>MDIVLIFNGLGNQMSQYAFYMSKKKFVPQSKCMYYKGASNNHNGSELDKLFDIKYSETFFCKLILLLFKLYENIPRLRKYFHILGINIVSEPQNYDYNESILKKKTRFGITLYKGGWHSEKYFLANKQDVLNTFSFKIAKEDKNFIDLAKSIEEDTNSVSLHVRRGDYLNISPTDHYQFGGVATTNYYKNAVSYMLKRNKQAHFYIFSDDITWCKAEYKDLMPTFIECNKKNKSWRDMLLMSLCTNHINANSTFSWWGAWLSTKNGITICPTEFIHNVVTRDIYPETWVQL</sequence>
<dbReference type="HOGENOM" id="CLU_043399_3_1_10"/>
<gene>
    <name evidence="3" type="ORF">HMPREF0971_01142</name>
</gene>
<evidence type="ECO:0000256" key="1">
    <source>
        <dbReference type="ARBA" id="ARBA00022676"/>
    </source>
</evidence>
<dbReference type="GO" id="GO:0005975">
    <property type="term" value="P:carbohydrate metabolic process"/>
    <property type="evidence" value="ECO:0007669"/>
    <property type="project" value="InterPro"/>
</dbReference>
<accession>D1QQ94</accession>
<dbReference type="GO" id="GO:0008107">
    <property type="term" value="F:galactoside 2-alpha-L-fucosyltransferase activity"/>
    <property type="evidence" value="ECO:0007669"/>
    <property type="project" value="InterPro"/>
</dbReference>
<evidence type="ECO:0000256" key="2">
    <source>
        <dbReference type="ARBA" id="ARBA00022679"/>
    </source>
</evidence>
<dbReference type="STRING" id="649760.HMPREF0971_01142"/>
<dbReference type="PANTHER" id="PTHR11927:SF9">
    <property type="entry name" value="L-FUCOSYLTRANSFERASE"/>
    <property type="match status" value="1"/>
</dbReference>
<dbReference type="Proteomes" id="UP000004079">
    <property type="component" value="Unassembled WGS sequence"/>
</dbReference>
<keyword evidence="2 3" id="KW-0808">Transferase</keyword>
<dbReference type="EMBL" id="ACUZ02000023">
    <property type="protein sequence ID" value="EFB32300.1"/>
    <property type="molecule type" value="Genomic_DNA"/>
</dbReference>
<evidence type="ECO:0000313" key="4">
    <source>
        <dbReference type="Proteomes" id="UP000004079"/>
    </source>
</evidence>
<dbReference type="InterPro" id="IPR002516">
    <property type="entry name" value="Glyco_trans_11"/>
</dbReference>
<dbReference type="Pfam" id="PF01531">
    <property type="entry name" value="Glyco_transf_11"/>
    <property type="match status" value="1"/>
</dbReference>
<name>D1QQ94_9BACT</name>
<comment type="caution">
    <text evidence="3">The sequence shown here is derived from an EMBL/GenBank/DDBJ whole genome shotgun (WGS) entry which is preliminary data.</text>
</comment>
<dbReference type="Gene3D" id="3.40.50.11350">
    <property type="match status" value="1"/>
</dbReference>
<reference evidence="3 4" key="1">
    <citation type="submission" date="2009-11" db="EMBL/GenBank/DDBJ databases">
        <authorList>
            <person name="Weinstock G."/>
            <person name="Sodergren E."/>
            <person name="Clifton S."/>
            <person name="Fulton L."/>
            <person name="Fulton B."/>
            <person name="Courtney L."/>
            <person name="Fronick C."/>
            <person name="Harrison M."/>
            <person name="Strong C."/>
            <person name="Farmer C."/>
            <person name="Delahaunty K."/>
            <person name="Markovic C."/>
            <person name="Hall O."/>
            <person name="Minx P."/>
            <person name="Tomlinson C."/>
            <person name="Mitreva M."/>
            <person name="Nelson J."/>
            <person name="Hou S."/>
            <person name="Wollam A."/>
            <person name="Pepin K.H."/>
            <person name="Johnson M."/>
            <person name="Bhonagiri V."/>
            <person name="Nash W.E."/>
            <person name="Warren W."/>
            <person name="Chinwalla A."/>
            <person name="Mardis E.R."/>
            <person name="Wilson R.K."/>
        </authorList>
    </citation>
    <scope>NUCLEOTIDE SEQUENCE [LARGE SCALE GENOMIC DNA]</scope>
    <source>
        <strain evidence="3 4">F0302</strain>
    </source>
</reference>
<protein>
    <submittedName>
        <fullName evidence="3">Glycosyltransferase, family 11</fullName>
    </submittedName>
</protein>
<dbReference type="CDD" id="cd11301">
    <property type="entry name" value="Fut1_Fut2_like"/>
    <property type="match status" value="1"/>
</dbReference>
<dbReference type="AlphaFoldDB" id="D1QQ94"/>
<evidence type="ECO:0000313" key="3">
    <source>
        <dbReference type="EMBL" id="EFB32300.1"/>
    </source>
</evidence>
<dbReference type="GO" id="GO:0016020">
    <property type="term" value="C:membrane"/>
    <property type="evidence" value="ECO:0007669"/>
    <property type="project" value="InterPro"/>
</dbReference>